<dbReference type="EMBL" id="JAMKFB020000019">
    <property type="protein sequence ID" value="KAL0166845.1"/>
    <property type="molecule type" value="Genomic_DNA"/>
</dbReference>
<protein>
    <submittedName>
        <fullName evidence="1">Uncharacterized protein</fullName>
    </submittedName>
</protein>
<accession>A0ABD0NZ87</accession>
<dbReference type="Proteomes" id="UP001529510">
    <property type="component" value="Unassembled WGS sequence"/>
</dbReference>
<organism evidence="1 2">
    <name type="scientific">Cirrhinus mrigala</name>
    <name type="common">Mrigala</name>
    <dbReference type="NCBI Taxonomy" id="683832"/>
    <lineage>
        <taxon>Eukaryota</taxon>
        <taxon>Metazoa</taxon>
        <taxon>Chordata</taxon>
        <taxon>Craniata</taxon>
        <taxon>Vertebrata</taxon>
        <taxon>Euteleostomi</taxon>
        <taxon>Actinopterygii</taxon>
        <taxon>Neopterygii</taxon>
        <taxon>Teleostei</taxon>
        <taxon>Ostariophysi</taxon>
        <taxon>Cypriniformes</taxon>
        <taxon>Cyprinidae</taxon>
        <taxon>Labeoninae</taxon>
        <taxon>Labeonini</taxon>
        <taxon>Cirrhinus</taxon>
    </lineage>
</organism>
<gene>
    <name evidence="1" type="ORF">M9458_038689</name>
</gene>
<name>A0ABD0NZ87_CIRMR</name>
<evidence type="ECO:0000313" key="1">
    <source>
        <dbReference type="EMBL" id="KAL0166845.1"/>
    </source>
</evidence>
<feature type="non-terminal residue" evidence="1">
    <location>
        <position position="1"/>
    </location>
</feature>
<dbReference type="PANTHER" id="PTHR33480:SF5">
    <property type="entry name" value="SI:DKEY-51D8.9"/>
    <property type="match status" value="1"/>
</dbReference>
<reference evidence="1 2" key="1">
    <citation type="submission" date="2024-05" db="EMBL/GenBank/DDBJ databases">
        <title>Genome sequencing and assembly of Indian major carp, Cirrhinus mrigala (Hamilton, 1822).</title>
        <authorList>
            <person name="Mohindra V."/>
            <person name="Chowdhury L.M."/>
            <person name="Lal K."/>
            <person name="Jena J.K."/>
        </authorList>
    </citation>
    <scope>NUCLEOTIDE SEQUENCE [LARGE SCALE GENOMIC DNA]</scope>
    <source>
        <strain evidence="1">CM1030</strain>
        <tissue evidence="1">Blood</tissue>
    </source>
</reference>
<sequence>QKGKTYNKKQYCLYCCKPYSKMARHLEFVRRNEVEVAKAVAFPKHSKERRVQLNLLRKRGNFAHNTDVVRQGHGEMIACYRPKKKKGAKEFIHCIHCQGLYNNRSLWKHMKNCPLKPKDDESQGRKRVRSLCALKTPVGLEMSKSFKKILSLMNYDEVSRVVSSDRCIMQLGEHMFNRMGSDVTKLDYIRQKMREVGRLLLEARKITPLRSMADFIVPANFKHVISAVKIVSGYDEEKNSYRIPSLALKLGHSLNKICSIVESNAMILQKNTSGKMEEYIYAGSITTLKEAKWNAPHIIPFTQDVKVMHAHLEKKHDKLLSKLRNCPSSADSYAALAKVTLSQVILFNRRREGEVSRMLLSAFKSRDSSELHKDIAICLSEFEKKLCLHFTRVEIRGKQGRKVPVLLKPSMVSAMELLAETREVCGVPAENPFMFARPGAMSAYRGAAHECGIKNPLALSSSTIIS</sequence>
<keyword evidence="2" id="KW-1185">Reference proteome</keyword>
<dbReference type="PANTHER" id="PTHR33480">
    <property type="entry name" value="SET DOMAIN-CONTAINING PROTEIN-RELATED"/>
    <property type="match status" value="1"/>
</dbReference>
<dbReference type="AlphaFoldDB" id="A0ABD0NZ87"/>
<evidence type="ECO:0000313" key="2">
    <source>
        <dbReference type="Proteomes" id="UP001529510"/>
    </source>
</evidence>
<comment type="caution">
    <text evidence="1">The sequence shown here is derived from an EMBL/GenBank/DDBJ whole genome shotgun (WGS) entry which is preliminary data.</text>
</comment>
<proteinExistence type="predicted"/>